<keyword evidence="4 5" id="KW-0560">Oxidoreductase</keyword>
<organism evidence="7">
    <name type="scientific">Aplanochytrium stocchinoi</name>
    <dbReference type="NCBI Taxonomy" id="215587"/>
    <lineage>
        <taxon>Eukaryota</taxon>
        <taxon>Sar</taxon>
        <taxon>Stramenopiles</taxon>
        <taxon>Bigyra</taxon>
        <taxon>Labyrinthulomycetes</taxon>
        <taxon>Thraustochytrida</taxon>
        <taxon>Thraustochytriidae</taxon>
        <taxon>Aplanochytrium</taxon>
    </lineage>
</organism>
<dbReference type="SUPFAM" id="SSF51316">
    <property type="entry name" value="Mss4-like"/>
    <property type="match status" value="1"/>
</dbReference>
<dbReference type="GO" id="GO:0006979">
    <property type="term" value="P:response to oxidative stress"/>
    <property type="evidence" value="ECO:0007669"/>
    <property type="project" value="InterPro"/>
</dbReference>
<dbReference type="Gene3D" id="2.170.150.20">
    <property type="entry name" value="Peptide methionine sulfoxide reductase"/>
    <property type="match status" value="1"/>
</dbReference>
<evidence type="ECO:0000256" key="4">
    <source>
        <dbReference type="ARBA" id="ARBA00023002"/>
    </source>
</evidence>
<dbReference type="PROSITE" id="PS51790">
    <property type="entry name" value="MSRB"/>
    <property type="match status" value="1"/>
</dbReference>
<proteinExistence type="inferred from homology"/>
<reference evidence="7" key="1">
    <citation type="submission" date="2021-01" db="EMBL/GenBank/DDBJ databases">
        <authorList>
            <person name="Corre E."/>
            <person name="Pelletier E."/>
            <person name="Niang G."/>
            <person name="Scheremetjew M."/>
            <person name="Finn R."/>
            <person name="Kale V."/>
            <person name="Holt S."/>
            <person name="Cochrane G."/>
            <person name="Meng A."/>
            <person name="Brown T."/>
            <person name="Cohen L."/>
        </authorList>
    </citation>
    <scope>NUCLEOTIDE SEQUENCE</scope>
    <source>
        <strain evidence="7">GSBS06</strain>
    </source>
</reference>
<dbReference type="PANTHER" id="PTHR46081">
    <property type="entry name" value="PEPTIDE METHIONINE SULFOXIDE REDUCTASE 2"/>
    <property type="match status" value="1"/>
</dbReference>
<evidence type="ECO:0000313" key="7">
    <source>
        <dbReference type="EMBL" id="CAE0440294.1"/>
    </source>
</evidence>
<comment type="cofactor">
    <cofactor evidence="5">
        <name>Zn(2+)</name>
        <dbReference type="ChEBI" id="CHEBI:29105"/>
    </cofactor>
    <text evidence="5">Binds 1 zinc ion per subunit.</text>
</comment>
<keyword evidence="3 5" id="KW-0862">Zinc</keyword>
<evidence type="ECO:0000256" key="1">
    <source>
        <dbReference type="ARBA" id="ARBA00007174"/>
    </source>
</evidence>
<dbReference type="InterPro" id="IPR028427">
    <property type="entry name" value="Met_Sox_Rdtase_MsrB"/>
</dbReference>
<dbReference type="NCBIfam" id="TIGR00357">
    <property type="entry name" value="peptide-methionine (R)-S-oxide reductase MsrB"/>
    <property type="match status" value="1"/>
</dbReference>
<dbReference type="PANTHER" id="PTHR46081:SF8">
    <property type="entry name" value="PEPTIDE METHIONINE SULFOXIDE REDUCTASE 2"/>
    <property type="match status" value="1"/>
</dbReference>
<dbReference type="EC" id="1.8.4.12" evidence="5"/>
<dbReference type="GO" id="GO:0030091">
    <property type="term" value="P:protein repair"/>
    <property type="evidence" value="ECO:0007669"/>
    <property type="project" value="InterPro"/>
</dbReference>
<name>A0A7S3PIE5_9STRA</name>
<dbReference type="GO" id="GO:0046872">
    <property type="term" value="F:metal ion binding"/>
    <property type="evidence" value="ECO:0007669"/>
    <property type="project" value="UniProtKB-KW"/>
</dbReference>
<feature type="domain" description="MsrB" evidence="6">
    <location>
        <begin position="82"/>
        <end position="207"/>
    </location>
</feature>
<gene>
    <name evidence="7" type="ORF">ASTO00021_LOCUS10428</name>
</gene>
<sequence>MILEDMNFFNKIIFKSFFPPARKEIYLATFGQSNRTRLFVQGSFKFSKQSQNLHQVNITSLRKICRTMSTTSSSTDTGRKTEKEWKKILTTEEYHVIREKGTESAFTGEYDKFYPKKGEGYFACRACSNPLYSAQSKFDSGCGWPAFDKCYTDSIKTKVDSSFGMERIEIMCNKCDGHLGHVFMGEKLTDTNERHCVNSLSIRFVKGEEPKKTDEEVLKEKVAASM</sequence>
<comment type="similarity">
    <text evidence="1 5">Belongs to the MsrB Met sulfoxide reductase family.</text>
</comment>
<evidence type="ECO:0000256" key="5">
    <source>
        <dbReference type="RuleBase" id="RU365044"/>
    </source>
</evidence>
<dbReference type="InterPro" id="IPR002579">
    <property type="entry name" value="Met_Sox_Rdtase_MsrB_dom"/>
</dbReference>
<dbReference type="Pfam" id="PF01641">
    <property type="entry name" value="SelR"/>
    <property type="match status" value="1"/>
</dbReference>
<dbReference type="AlphaFoldDB" id="A0A7S3PIE5"/>
<keyword evidence="2 5" id="KW-0479">Metal-binding</keyword>
<evidence type="ECO:0000259" key="6">
    <source>
        <dbReference type="PROSITE" id="PS51790"/>
    </source>
</evidence>
<dbReference type="InterPro" id="IPR011057">
    <property type="entry name" value="Mss4-like_sf"/>
</dbReference>
<evidence type="ECO:0000256" key="3">
    <source>
        <dbReference type="ARBA" id="ARBA00022833"/>
    </source>
</evidence>
<protein>
    <recommendedName>
        <fullName evidence="5">Peptide-methionine (R)-S-oxide reductase</fullName>
        <ecNumber evidence="5">1.8.4.12</ecNumber>
    </recommendedName>
</protein>
<dbReference type="GO" id="GO:0033743">
    <property type="term" value="F:peptide-methionine (R)-S-oxide reductase activity"/>
    <property type="evidence" value="ECO:0007669"/>
    <property type="project" value="UniProtKB-EC"/>
</dbReference>
<dbReference type="EMBL" id="HBIN01013797">
    <property type="protein sequence ID" value="CAE0440294.1"/>
    <property type="molecule type" value="Transcribed_RNA"/>
</dbReference>
<accession>A0A7S3PIE5</accession>
<comment type="catalytic activity">
    <reaction evidence="5">
        <text>L-methionyl-[protein] + [thioredoxin]-disulfide + H2O = L-methionyl-(R)-S-oxide-[protein] + [thioredoxin]-dithiol</text>
        <dbReference type="Rhea" id="RHEA:24164"/>
        <dbReference type="Rhea" id="RHEA-COMP:10698"/>
        <dbReference type="Rhea" id="RHEA-COMP:10700"/>
        <dbReference type="Rhea" id="RHEA-COMP:12313"/>
        <dbReference type="Rhea" id="RHEA-COMP:12314"/>
        <dbReference type="ChEBI" id="CHEBI:15377"/>
        <dbReference type="ChEBI" id="CHEBI:16044"/>
        <dbReference type="ChEBI" id="CHEBI:29950"/>
        <dbReference type="ChEBI" id="CHEBI:45764"/>
        <dbReference type="ChEBI" id="CHEBI:50058"/>
        <dbReference type="EC" id="1.8.4.12"/>
    </reaction>
</comment>
<evidence type="ECO:0000256" key="2">
    <source>
        <dbReference type="ARBA" id="ARBA00022723"/>
    </source>
</evidence>